<dbReference type="RefSeq" id="WP_378972452.1">
    <property type="nucleotide sequence ID" value="NZ_JBHTBJ010000020.1"/>
</dbReference>
<evidence type="ECO:0000256" key="1">
    <source>
        <dbReference type="SAM" id="SignalP"/>
    </source>
</evidence>
<feature type="signal peptide" evidence="1">
    <location>
        <begin position="1"/>
        <end position="28"/>
    </location>
</feature>
<evidence type="ECO:0000313" key="2">
    <source>
        <dbReference type="EMBL" id="MFC7277185.1"/>
    </source>
</evidence>
<sequence>MSSLRKICALSSALVLAAAFLGSAPAQAAPAAPATGRHCVAEAGTPTTAPGAPTCFATFPEAISFATHGAVKLPAGATALTTSQLKSAALATTVLGVSYWNTGYSGSSYTHIGSGGCDTSSDIDYYFQFPADWNDKAGSGREYGLCDATYWDNGHGTYGSGASVAADWSGGAMNDHATFIDWR</sequence>
<gene>
    <name evidence="2" type="ORF">ACFQS1_24600</name>
</gene>
<organism evidence="2 3">
    <name type="scientific">Paractinoplanes rhizophilus</name>
    <dbReference type="NCBI Taxonomy" id="1416877"/>
    <lineage>
        <taxon>Bacteria</taxon>
        <taxon>Bacillati</taxon>
        <taxon>Actinomycetota</taxon>
        <taxon>Actinomycetes</taxon>
        <taxon>Micromonosporales</taxon>
        <taxon>Micromonosporaceae</taxon>
        <taxon>Paractinoplanes</taxon>
    </lineage>
</organism>
<proteinExistence type="predicted"/>
<keyword evidence="3" id="KW-1185">Reference proteome</keyword>
<keyword evidence="1" id="KW-0732">Signal</keyword>
<reference evidence="3" key="1">
    <citation type="journal article" date="2019" name="Int. J. Syst. Evol. Microbiol.">
        <title>The Global Catalogue of Microorganisms (GCM) 10K type strain sequencing project: providing services to taxonomists for standard genome sequencing and annotation.</title>
        <authorList>
            <consortium name="The Broad Institute Genomics Platform"/>
            <consortium name="The Broad Institute Genome Sequencing Center for Infectious Disease"/>
            <person name="Wu L."/>
            <person name="Ma J."/>
        </authorList>
    </citation>
    <scope>NUCLEOTIDE SEQUENCE [LARGE SCALE GENOMIC DNA]</scope>
    <source>
        <strain evidence="3">XZYJT-10</strain>
    </source>
</reference>
<dbReference type="Proteomes" id="UP001596548">
    <property type="component" value="Unassembled WGS sequence"/>
</dbReference>
<feature type="chain" id="PRO_5045575199" description="Peptidase inhibitor family I36" evidence="1">
    <location>
        <begin position="29"/>
        <end position="183"/>
    </location>
</feature>
<dbReference type="EMBL" id="JBHTBJ010000020">
    <property type="protein sequence ID" value="MFC7277185.1"/>
    <property type="molecule type" value="Genomic_DNA"/>
</dbReference>
<accession>A0ABW2HXD4</accession>
<evidence type="ECO:0000313" key="3">
    <source>
        <dbReference type="Proteomes" id="UP001596548"/>
    </source>
</evidence>
<protein>
    <recommendedName>
        <fullName evidence="4">Peptidase inhibitor family I36</fullName>
    </recommendedName>
</protein>
<comment type="caution">
    <text evidence="2">The sequence shown here is derived from an EMBL/GenBank/DDBJ whole genome shotgun (WGS) entry which is preliminary data.</text>
</comment>
<evidence type="ECO:0008006" key="4">
    <source>
        <dbReference type="Google" id="ProtNLM"/>
    </source>
</evidence>
<name>A0ABW2HXD4_9ACTN</name>